<dbReference type="OrthoDB" id="1688044at2759"/>
<dbReference type="AlphaFoldDB" id="A0A150G9T1"/>
<feature type="domain" description="FAD-binding FR-type" evidence="10">
    <location>
        <begin position="55"/>
        <end position="185"/>
    </location>
</feature>
<feature type="binding site" evidence="9">
    <location>
        <position position="200"/>
    </location>
    <ligand>
        <name>NADP(+)</name>
        <dbReference type="ChEBI" id="CHEBI:58349"/>
    </ligand>
</feature>
<evidence type="ECO:0000256" key="8">
    <source>
        <dbReference type="PIRNR" id="PIRNR000361"/>
    </source>
</evidence>
<dbReference type="CDD" id="cd06208">
    <property type="entry name" value="CYPOR_like_FNR"/>
    <property type="match status" value="1"/>
</dbReference>
<sequence length="341" mass="37607">MRAPAAQCAATRVAGRRVFRPVAAASTAWTTDVTKRTVPTQLEEGEMPLNTYGNKAPFKAKVRSVETITGPKATGETCHIIIETEGKIPFWEGQSYGVIPPGTKINSKGKEVPHGTRLYSIASSRYGDDFDGKTASLCVRRAVYVDPETGKEDPAKKGICSNFLCDAKPGTEIAMTGPTGKVLLLPADANAPLICVATGTGIAPFRSFWRRCFMENVPSYKFGGLFWLFMGVANSDAKLYDEELKALAAAYPSQFRVDYALSREQKNRKGGKMYIQDKVEEYADEIFGLLDGGAHMYFCGLKGMMPGIQEMLERVAKSKGLNYEEWVEGLKHKNQWHVEVY</sequence>
<protein>
    <recommendedName>
        <fullName evidence="8">Ferredoxin--NADP reductase, chloroplastic</fullName>
        <shortName evidence="8">FNR</shortName>
        <ecNumber evidence="8">1.18.1.2</ecNumber>
    </recommendedName>
</protein>
<evidence type="ECO:0000256" key="3">
    <source>
        <dbReference type="ARBA" id="ARBA00022630"/>
    </source>
</evidence>
<accession>A0A150G9T1</accession>
<feature type="binding site" evidence="9">
    <location>
        <position position="339"/>
    </location>
    <ligand>
        <name>NADP(+)</name>
        <dbReference type="ChEBI" id="CHEBI:58349"/>
    </ligand>
</feature>
<comment type="cofactor">
    <cofactor evidence="1">
        <name>FAD</name>
        <dbReference type="ChEBI" id="CHEBI:57692"/>
    </cofactor>
</comment>
<dbReference type="STRING" id="33097.A0A150G9T1"/>
<dbReference type="Gene3D" id="2.40.30.10">
    <property type="entry name" value="Translation factors"/>
    <property type="match status" value="1"/>
</dbReference>
<dbReference type="InterPro" id="IPR015701">
    <property type="entry name" value="FNR"/>
</dbReference>
<evidence type="ECO:0000313" key="11">
    <source>
        <dbReference type="EMBL" id="KXZ46591.1"/>
    </source>
</evidence>
<dbReference type="SUPFAM" id="SSF63380">
    <property type="entry name" value="Riboflavin synthase domain-like"/>
    <property type="match status" value="1"/>
</dbReference>
<evidence type="ECO:0000259" key="10">
    <source>
        <dbReference type="PROSITE" id="PS51384"/>
    </source>
</evidence>
<name>A0A150G9T1_GONPE</name>
<evidence type="ECO:0000313" key="12">
    <source>
        <dbReference type="Proteomes" id="UP000075714"/>
    </source>
</evidence>
<feature type="binding site" evidence="9">
    <location>
        <position position="120"/>
    </location>
    <ligand>
        <name>NADP(+)</name>
        <dbReference type="ChEBI" id="CHEBI:58349"/>
    </ligand>
</feature>
<feature type="binding site" evidence="9">
    <location>
        <begin position="262"/>
        <end position="263"/>
    </location>
    <ligand>
        <name>NADP(+)</name>
        <dbReference type="ChEBI" id="CHEBI:58349"/>
    </ligand>
</feature>
<dbReference type="PIRSF" id="PIRSF000361">
    <property type="entry name" value="Frd-NADP+_RD"/>
    <property type="match status" value="1"/>
</dbReference>
<feature type="binding site" evidence="9">
    <location>
        <begin position="300"/>
        <end position="301"/>
    </location>
    <ligand>
        <name>NADP(+)</name>
        <dbReference type="ChEBI" id="CHEBI:58349"/>
    </ligand>
</feature>
<dbReference type="Gene3D" id="3.40.50.80">
    <property type="entry name" value="Nucleotide-binding domain of ferredoxin-NADP reductase (FNR) module"/>
    <property type="match status" value="1"/>
</dbReference>
<keyword evidence="3 8" id="KW-0285">Flavoprotein</keyword>
<dbReference type="GO" id="GO:0009507">
    <property type="term" value="C:chloroplast"/>
    <property type="evidence" value="ECO:0007669"/>
    <property type="project" value="UniProtKB-SubCell"/>
</dbReference>
<feature type="binding site" evidence="9">
    <location>
        <position position="140"/>
    </location>
    <ligand>
        <name>NADP(+)</name>
        <dbReference type="ChEBI" id="CHEBI:58349"/>
    </ligand>
</feature>
<dbReference type="EMBL" id="LSYV01000043">
    <property type="protein sequence ID" value="KXZ46591.1"/>
    <property type="molecule type" value="Genomic_DNA"/>
</dbReference>
<dbReference type="Pfam" id="PF00175">
    <property type="entry name" value="NAD_binding_1"/>
    <property type="match status" value="1"/>
</dbReference>
<dbReference type="PRINTS" id="PR00371">
    <property type="entry name" value="FPNCR"/>
</dbReference>
<comment type="catalytic activity">
    <reaction evidence="7 8">
        <text>2 reduced [2Fe-2S]-[ferredoxin] + NADP(+) + H(+) = 2 oxidized [2Fe-2S]-[ferredoxin] + NADPH</text>
        <dbReference type="Rhea" id="RHEA:20125"/>
        <dbReference type="Rhea" id="RHEA-COMP:10000"/>
        <dbReference type="Rhea" id="RHEA-COMP:10001"/>
        <dbReference type="ChEBI" id="CHEBI:15378"/>
        <dbReference type="ChEBI" id="CHEBI:33737"/>
        <dbReference type="ChEBI" id="CHEBI:33738"/>
        <dbReference type="ChEBI" id="CHEBI:57783"/>
        <dbReference type="ChEBI" id="CHEBI:58349"/>
        <dbReference type="EC" id="1.18.1.2"/>
    </reaction>
</comment>
<dbReference type="EC" id="1.18.1.2" evidence="8"/>
<dbReference type="SUPFAM" id="SSF52343">
    <property type="entry name" value="Ferredoxin reductase-like, C-terminal NADP-linked domain"/>
    <property type="match status" value="1"/>
</dbReference>
<comment type="subcellular location">
    <subcellularLocation>
        <location evidence="8">Plastid</location>
        <location evidence="8">Chloroplast</location>
    </subcellularLocation>
</comment>
<dbReference type="PIRSF" id="PIRSF501178">
    <property type="entry name" value="FNR-PetH"/>
    <property type="match status" value="1"/>
</dbReference>
<dbReference type="FunFam" id="3.40.50.80:FF:000008">
    <property type="entry name" value="Ferredoxin--NADP reductase, chloroplastic"/>
    <property type="match status" value="1"/>
</dbReference>
<dbReference type="InterPro" id="IPR017938">
    <property type="entry name" value="Riboflavin_synthase-like_b-brl"/>
</dbReference>
<dbReference type="InterPro" id="IPR001433">
    <property type="entry name" value="OxRdtase_FAD/NAD-bd"/>
</dbReference>
<proteinExistence type="inferred from homology"/>
<dbReference type="InterPro" id="IPR035442">
    <property type="entry name" value="FNR_plant_Cyanobacteria"/>
</dbReference>
<keyword evidence="5 8" id="KW-0521">NADP</keyword>
<keyword evidence="12" id="KW-1185">Reference proteome</keyword>
<evidence type="ECO:0000256" key="2">
    <source>
        <dbReference type="ARBA" id="ARBA00008312"/>
    </source>
</evidence>
<evidence type="ECO:0000256" key="4">
    <source>
        <dbReference type="ARBA" id="ARBA00022827"/>
    </source>
</evidence>
<keyword evidence="4 8" id="KW-0274">FAD</keyword>
<evidence type="ECO:0000256" key="6">
    <source>
        <dbReference type="ARBA" id="ARBA00023002"/>
    </source>
</evidence>
<dbReference type="InterPro" id="IPR017927">
    <property type="entry name" value="FAD-bd_FR_type"/>
</dbReference>
<gene>
    <name evidence="11" type="ORF">GPECTOR_42g802</name>
</gene>
<dbReference type="GO" id="GO:0004324">
    <property type="term" value="F:ferredoxin-NADP+ reductase activity"/>
    <property type="evidence" value="ECO:0007669"/>
    <property type="project" value="UniProtKB-EC"/>
</dbReference>
<dbReference type="InterPro" id="IPR039261">
    <property type="entry name" value="FNR_nucleotide-bd"/>
</dbReference>
<dbReference type="PANTHER" id="PTHR43314">
    <property type="match status" value="1"/>
</dbReference>
<comment type="similarity">
    <text evidence="2 8">Belongs to the ferredoxin--NADP reductase type 1 family.</text>
</comment>
<keyword evidence="6 8" id="KW-0560">Oxidoreductase</keyword>
<reference evidence="12" key="1">
    <citation type="journal article" date="2016" name="Nat. Commun.">
        <title>The Gonium pectorale genome demonstrates co-option of cell cycle regulation during the evolution of multicellularity.</title>
        <authorList>
            <person name="Hanschen E.R."/>
            <person name="Marriage T.N."/>
            <person name="Ferris P.J."/>
            <person name="Hamaji T."/>
            <person name="Toyoda A."/>
            <person name="Fujiyama A."/>
            <person name="Neme R."/>
            <person name="Noguchi H."/>
            <person name="Minakuchi Y."/>
            <person name="Suzuki M."/>
            <person name="Kawai-Toyooka H."/>
            <person name="Smith D.R."/>
            <person name="Sparks H."/>
            <person name="Anderson J."/>
            <person name="Bakaric R."/>
            <person name="Luria V."/>
            <person name="Karger A."/>
            <person name="Kirschner M.W."/>
            <person name="Durand P.M."/>
            <person name="Michod R.E."/>
            <person name="Nozaki H."/>
            <person name="Olson B.J."/>
        </authorList>
    </citation>
    <scope>NUCLEOTIDE SEQUENCE [LARGE SCALE GENOMIC DNA]</scope>
    <source>
        <strain evidence="12">NIES-2863</strain>
    </source>
</reference>
<evidence type="ECO:0000256" key="7">
    <source>
        <dbReference type="ARBA" id="ARBA00047776"/>
    </source>
</evidence>
<feature type="binding site" evidence="9">
    <location>
        <position position="272"/>
    </location>
    <ligand>
        <name>NADP(+)</name>
        <dbReference type="ChEBI" id="CHEBI:58349"/>
    </ligand>
</feature>
<evidence type="ECO:0000256" key="1">
    <source>
        <dbReference type="ARBA" id="ARBA00001974"/>
    </source>
</evidence>
<evidence type="ECO:0000256" key="5">
    <source>
        <dbReference type="ARBA" id="ARBA00022857"/>
    </source>
</evidence>
<evidence type="ECO:0000256" key="9">
    <source>
        <dbReference type="PIRSR" id="PIRSR000361-1"/>
    </source>
</evidence>
<organism evidence="11 12">
    <name type="scientific">Gonium pectorale</name>
    <name type="common">Green alga</name>
    <dbReference type="NCBI Taxonomy" id="33097"/>
    <lineage>
        <taxon>Eukaryota</taxon>
        <taxon>Viridiplantae</taxon>
        <taxon>Chlorophyta</taxon>
        <taxon>core chlorophytes</taxon>
        <taxon>Chlorophyceae</taxon>
        <taxon>CS clade</taxon>
        <taxon>Chlamydomonadales</taxon>
        <taxon>Volvocaceae</taxon>
        <taxon>Gonium</taxon>
    </lineage>
</organism>
<comment type="caution">
    <text evidence="11">The sequence shown here is derived from an EMBL/GenBank/DDBJ whole genome shotgun (WGS) entry which is preliminary data.</text>
</comment>
<dbReference type="PROSITE" id="PS51384">
    <property type="entry name" value="FAD_FR"/>
    <property type="match status" value="1"/>
</dbReference>
<dbReference type="Proteomes" id="UP000075714">
    <property type="component" value="Unassembled WGS sequence"/>
</dbReference>
<dbReference type="InterPro" id="IPR001709">
    <property type="entry name" value="Flavoprot_Pyr_Nucl_cyt_Rdtase"/>
</dbReference>